<dbReference type="RefSeq" id="WP_211279737.1">
    <property type="nucleotide sequence ID" value="NZ_MWWY01000050.1"/>
</dbReference>
<keyword evidence="4" id="KW-1185">Reference proteome</keyword>
<gene>
    <name evidence="3" type="ORF">BHAP_2166</name>
</gene>
<name>A0A261FTJ9_9BIFI</name>
<organism evidence="3 4">
    <name type="scientific">Bifidobacterium hapali</name>
    <dbReference type="NCBI Taxonomy" id="1630172"/>
    <lineage>
        <taxon>Bacteria</taxon>
        <taxon>Bacillati</taxon>
        <taxon>Actinomycetota</taxon>
        <taxon>Actinomycetes</taxon>
        <taxon>Bifidobacteriales</taxon>
        <taxon>Bifidobacteriaceae</taxon>
        <taxon>Bifidobacterium</taxon>
    </lineage>
</organism>
<comment type="caution">
    <text evidence="3">The sequence shown here is derived from an EMBL/GenBank/DDBJ whole genome shotgun (WGS) entry which is preliminary data.</text>
</comment>
<dbReference type="EMBL" id="MWWY01000050">
    <property type="protein sequence ID" value="OZG62096.1"/>
    <property type="molecule type" value="Genomic_DNA"/>
</dbReference>
<sequence length="149" mass="16727">MAQVQAGWYPDPSGDPNQLRWWDGNQWTDATMPTPSAAAQQQQQQQNAYQQPQYGAYGYAPQPTYTADGTYFMTETDRNLRLAAFVLNVIGCVAWCWTLIALAWMIPMTIHNWRIYKGEAANTTAFGVCTLIFANQIAGILLLISRKDA</sequence>
<keyword evidence="1" id="KW-0472">Membrane</keyword>
<evidence type="ECO:0000256" key="1">
    <source>
        <dbReference type="SAM" id="Phobius"/>
    </source>
</evidence>
<dbReference type="InterPro" id="IPR018929">
    <property type="entry name" value="DUF2510"/>
</dbReference>
<dbReference type="Proteomes" id="UP000216074">
    <property type="component" value="Unassembled WGS sequence"/>
</dbReference>
<protein>
    <recommendedName>
        <fullName evidence="2">DUF2510 domain-containing protein</fullName>
    </recommendedName>
</protein>
<dbReference type="AlphaFoldDB" id="A0A261FTJ9"/>
<keyword evidence="1" id="KW-1133">Transmembrane helix</keyword>
<proteinExistence type="predicted"/>
<keyword evidence="1" id="KW-0812">Transmembrane</keyword>
<accession>A0A261FTJ9</accession>
<reference evidence="3 4" key="1">
    <citation type="journal article" date="2017" name="BMC Genomics">
        <title>Comparative genomic and phylogenomic analyses of the Bifidobacteriaceae family.</title>
        <authorList>
            <person name="Lugli G.A."/>
            <person name="Milani C."/>
            <person name="Turroni F."/>
            <person name="Duranti S."/>
            <person name="Mancabelli L."/>
            <person name="Mangifesta M."/>
            <person name="Ferrario C."/>
            <person name="Modesto M."/>
            <person name="Mattarelli P."/>
            <person name="Jiri K."/>
            <person name="van Sinderen D."/>
            <person name="Ventura M."/>
        </authorList>
    </citation>
    <scope>NUCLEOTIDE SEQUENCE [LARGE SCALE GENOMIC DNA]</scope>
    <source>
        <strain evidence="3 4">DSM 100202</strain>
    </source>
</reference>
<feature type="domain" description="DUF2510" evidence="2">
    <location>
        <begin position="6"/>
        <end position="39"/>
    </location>
</feature>
<evidence type="ECO:0000313" key="4">
    <source>
        <dbReference type="Proteomes" id="UP000216074"/>
    </source>
</evidence>
<evidence type="ECO:0000259" key="2">
    <source>
        <dbReference type="Pfam" id="PF10708"/>
    </source>
</evidence>
<feature type="transmembrane region" description="Helical" evidence="1">
    <location>
        <begin position="125"/>
        <end position="144"/>
    </location>
</feature>
<feature type="transmembrane region" description="Helical" evidence="1">
    <location>
        <begin position="82"/>
        <end position="105"/>
    </location>
</feature>
<evidence type="ECO:0000313" key="3">
    <source>
        <dbReference type="EMBL" id="OZG62096.1"/>
    </source>
</evidence>
<dbReference type="Pfam" id="PF10708">
    <property type="entry name" value="DUF2510"/>
    <property type="match status" value="1"/>
</dbReference>